<keyword evidence="3" id="KW-1185">Reference proteome</keyword>
<dbReference type="Pfam" id="PF09954">
    <property type="entry name" value="DUF2188"/>
    <property type="match status" value="1"/>
</dbReference>
<comment type="caution">
    <text evidence="2">The sequence shown here is derived from an EMBL/GenBank/DDBJ whole genome shotgun (WGS) entry which is preliminary data.</text>
</comment>
<dbReference type="InterPro" id="IPR018691">
    <property type="entry name" value="DUF2188"/>
</dbReference>
<reference evidence="2 3" key="1">
    <citation type="submission" date="2019-03" db="EMBL/GenBank/DDBJ databases">
        <title>Genomic Encyclopedia of Type Strains, Phase IV (KMG-IV): sequencing the most valuable type-strain genomes for metagenomic binning, comparative biology and taxonomic classification.</title>
        <authorList>
            <person name="Goeker M."/>
        </authorList>
    </citation>
    <scope>NUCLEOTIDE SEQUENCE [LARGE SCALE GENOMIC DNA]</scope>
    <source>
        <strain evidence="2 3">DSM 28697</strain>
    </source>
</reference>
<protein>
    <submittedName>
        <fullName evidence="2">Uncharacterized protein DUF2188</fullName>
    </submittedName>
</protein>
<dbReference type="AlphaFoldDB" id="A0A4R6U2N3"/>
<gene>
    <name evidence="2" type="ORF">EV213_1092</name>
</gene>
<evidence type="ECO:0000313" key="2">
    <source>
        <dbReference type="EMBL" id="TDQ38635.1"/>
    </source>
</evidence>
<accession>A0A4R6U2N3</accession>
<dbReference type="RefSeq" id="WP_133580696.1">
    <property type="nucleotide sequence ID" value="NZ_SNYJ01000009.1"/>
</dbReference>
<dbReference type="OrthoDB" id="8858565at2"/>
<proteinExistence type="predicted"/>
<organism evidence="2 3">
    <name type="scientific">Aureibacillus halotolerans</name>
    <dbReference type="NCBI Taxonomy" id="1508390"/>
    <lineage>
        <taxon>Bacteria</taxon>
        <taxon>Bacillati</taxon>
        <taxon>Bacillota</taxon>
        <taxon>Bacilli</taxon>
        <taxon>Bacillales</taxon>
        <taxon>Bacillaceae</taxon>
        <taxon>Aureibacillus</taxon>
    </lineage>
</organism>
<feature type="compositionally biased region" description="Basic and acidic residues" evidence="1">
    <location>
        <begin position="55"/>
        <end position="67"/>
    </location>
</feature>
<dbReference type="Proteomes" id="UP000295632">
    <property type="component" value="Unassembled WGS sequence"/>
</dbReference>
<feature type="region of interest" description="Disordered" evidence="1">
    <location>
        <begin position="55"/>
        <end position="76"/>
    </location>
</feature>
<name>A0A4R6U2N3_9BACI</name>
<sequence>MRTKYFVTFDSEAKQWKVKKTGAEKASGLYNLKTEAIDAAVTFAKNNQPSQVIIKNKDGKIEDERTYGNDPYPPKG</sequence>
<evidence type="ECO:0000256" key="1">
    <source>
        <dbReference type="SAM" id="MobiDB-lite"/>
    </source>
</evidence>
<dbReference type="EMBL" id="SNYJ01000009">
    <property type="protein sequence ID" value="TDQ38635.1"/>
    <property type="molecule type" value="Genomic_DNA"/>
</dbReference>
<evidence type="ECO:0000313" key="3">
    <source>
        <dbReference type="Proteomes" id="UP000295632"/>
    </source>
</evidence>